<protein>
    <submittedName>
        <fullName evidence="1">Uncharacterized protein</fullName>
    </submittedName>
</protein>
<proteinExistence type="predicted"/>
<accession>A0ABV8GEN4</accession>
<organism evidence="1 2">
    <name type="scientific">Nonomuraea purpurea</name>
    <dbReference type="NCBI Taxonomy" id="1849276"/>
    <lineage>
        <taxon>Bacteria</taxon>
        <taxon>Bacillati</taxon>
        <taxon>Actinomycetota</taxon>
        <taxon>Actinomycetes</taxon>
        <taxon>Streptosporangiales</taxon>
        <taxon>Streptosporangiaceae</taxon>
        <taxon>Nonomuraea</taxon>
    </lineage>
</organism>
<dbReference type="Proteomes" id="UP001595851">
    <property type="component" value="Unassembled WGS sequence"/>
</dbReference>
<dbReference type="EMBL" id="JBHSBI010000021">
    <property type="protein sequence ID" value="MFC4012426.1"/>
    <property type="molecule type" value="Genomic_DNA"/>
</dbReference>
<comment type="caution">
    <text evidence="1">The sequence shown here is derived from an EMBL/GenBank/DDBJ whole genome shotgun (WGS) entry which is preliminary data.</text>
</comment>
<gene>
    <name evidence="1" type="ORF">ACFOY2_34685</name>
</gene>
<keyword evidence="2" id="KW-1185">Reference proteome</keyword>
<dbReference type="RefSeq" id="WP_379532330.1">
    <property type="nucleotide sequence ID" value="NZ_JBHSBI010000021.1"/>
</dbReference>
<sequence length="111" mass="13624">MDDEFGYLEARRDRFGPFVQVRWRQMQMAVRDTAWSRFVHEVSHDIYTPEMVSDRRGWVRFEIDEGFGWRERPVGWRPKRLEIPEGVWKRFADAVRELVFAEVRHEWRPLS</sequence>
<name>A0ABV8GEN4_9ACTN</name>
<reference evidence="2" key="1">
    <citation type="journal article" date="2019" name="Int. J. Syst. Evol. Microbiol.">
        <title>The Global Catalogue of Microorganisms (GCM) 10K type strain sequencing project: providing services to taxonomists for standard genome sequencing and annotation.</title>
        <authorList>
            <consortium name="The Broad Institute Genomics Platform"/>
            <consortium name="The Broad Institute Genome Sequencing Center for Infectious Disease"/>
            <person name="Wu L."/>
            <person name="Ma J."/>
        </authorList>
    </citation>
    <scope>NUCLEOTIDE SEQUENCE [LARGE SCALE GENOMIC DNA]</scope>
    <source>
        <strain evidence="2">TBRC 1276</strain>
    </source>
</reference>
<evidence type="ECO:0000313" key="2">
    <source>
        <dbReference type="Proteomes" id="UP001595851"/>
    </source>
</evidence>
<evidence type="ECO:0000313" key="1">
    <source>
        <dbReference type="EMBL" id="MFC4012426.1"/>
    </source>
</evidence>